<gene>
    <name evidence="9" type="ORF">CKAN_01985100</name>
</gene>
<dbReference type="PANTHER" id="PTHR22930:SF259">
    <property type="entry name" value="OS08G0106900 PROTEIN"/>
    <property type="match status" value="1"/>
</dbReference>
<keyword evidence="6" id="KW-0378">Hydrolase</keyword>
<keyword evidence="7" id="KW-0539">Nucleus</keyword>
<dbReference type="Proteomes" id="UP000283530">
    <property type="component" value="Unassembled WGS sequence"/>
</dbReference>
<dbReference type="GO" id="GO:0016787">
    <property type="term" value="F:hydrolase activity"/>
    <property type="evidence" value="ECO:0007669"/>
    <property type="project" value="UniProtKB-KW"/>
</dbReference>
<name>A0A3S3PHJ3_9MAGN</name>
<evidence type="ECO:0000256" key="4">
    <source>
        <dbReference type="ARBA" id="ARBA00022722"/>
    </source>
</evidence>
<sequence>MGACYQKPLVREEEIVFYRGFSSVSPNLMHTLKPFNIIKGKSLPDWASLAIIFGDSVADGRDEFASNDPELVEAEADDDKGLTQADEMDNDCIGAIDGTHIPARVRLEDYVRYRNKKGFLSQNVMAAVSFDMKFQYVFTGWEGSASDSKILQNALSRPYNRIQVPTGKFYLVDGGYANTRGFVAPYRDIRYHLKEWSTTQALQTPQELFNLRHSKACNVVERTFAVLKQRFPILKTTPRYPLNTQAKIVVACCIMYNYIKQWNYNDELEEGSVLEMDVDENINVKEDTEVGSVPSDVNTDLHVHFEMQLLNNCGMINDL</sequence>
<dbReference type="GO" id="GO:0046872">
    <property type="term" value="F:metal ion binding"/>
    <property type="evidence" value="ECO:0007669"/>
    <property type="project" value="UniProtKB-KW"/>
</dbReference>
<evidence type="ECO:0000259" key="8">
    <source>
        <dbReference type="Pfam" id="PF13359"/>
    </source>
</evidence>
<keyword evidence="4" id="KW-0540">Nuclease</keyword>
<dbReference type="GO" id="GO:0005634">
    <property type="term" value="C:nucleus"/>
    <property type="evidence" value="ECO:0007669"/>
    <property type="project" value="UniProtKB-SubCell"/>
</dbReference>
<evidence type="ECO:0000256" key="2">
    <source>
        <dbReference type="ARBA" id="ARBA00004123"/>
    </source>
</evidence>
<organism evidence="9 10">
    <name type="scientific">Cinnamomum micranthum f. kanehirae</name>
    <dbReference type="NCBI Taxonomy" id="337451"/>
    <lineage>
        <taxon>Eukaryota</taxon>
        <taxon>Viridiplantae</taxon>
        <taxon>Streptophyta</taxon>
        <taxon>Embryophyta</taxon>
        <taxon>Tracheophyta</taxon>
        <taxon>Spermatophyta</taxon>
        <taxon>Magnoliopsida</taxon>
        <taxon>Magnoliidae</taxon>
        <taxon>Laurales</taxon>
        <taxon>Lauraceae</taxon>
        <taxon>Cinnamomum</taxon>
    </lineage>
</organism>
<comment type="subcellular location">
    <subcellularLocation>
        <location evidence="2">Nucleus</location>
    </subcellularLocation>
</comment>
<evidence type="ECO:0000256" key="1">
    <source>
        <dbReference type="ARBA" id="ARBA00001968"/>
    </source>
</evidence>
<evidence type="ECO:0000256" key="3">
    <source>
        <dbReference type="ARBA" id="ARBA00006958"/>
    </source>
</evidence>
<comment type="similarity">
    <text evidence="3">Belongs to the HARBI1 family.</text>
</comment>
<keyword evidence="5" id="KW-0479">Metal-binding</keyword>
<evidence type="ECO:0000256" key="7">
    <source>
        <dbReference type="ARBA" id="ARBA00023242"/>
    </source>
</evidence>
<dbReference type="STRING" id="337451.A0A3S3PHJ3"/>
<dbReference type="PANTHER" id="PTHR22930">
    <property type="match status" value="1"/>
</dbReference>
<dbReference type="Pfam" id="PF13359">
    <property type="entry name" value="DDE_Tnp_4"/>
    <property type="match status" value="1"/>
</dbReference>
<dbReference type="OrthoDB" id="1681765at2759"/>
<evidence type="ECO:0000313" key="10">
    <source>
        <dbReference type="Proteomes" id="UP000283530"/>
    </source>
</evidence>
<dbReference type="AlphaFoldDB" id="A0A3S3PHJ3"/>
<proteinExistence type="inferred from homology"/>
<accession>A0A3S3PHJ3</accession>
<evidence type="ECO:0000256" key="5">
    <source>
        <dbReference type="ARBA" id="ARBA00022723"/>
    </source>
</evidence>
<keyword evidence="10" id="KW-1185">Reference proteome</keyword>
<reference evidence="9 10" key="1">
    <citation type="journal article" date="2019" name="Nat. Plants">
        <title>Stout camphor tree genome fills gaps in understanding of flowering plant genome evolution.</title>
        <authorList>
            <person name="Chaw S.M."/>
            <person name="Liu Y.C."/>
            <person name="Wu Y.W."/>
            <person name="Wang H.Y."/>
            <person name="Lin C.I."/>
            <person name="Wu C.S."/>
            <person name="Ke H.M."/>
            <person name="Chang L.Y."/>
            <person name="Hsu C.Y."/>
            <person name="Yang H.T."/>
            <person name="Sudianto E."/>
            <person name="Hsu M.H."/>
            <person name="Wu K.P."/>
            <person name="Wang L.N."/>
            <person name="Leebens-Mack J.H."/>
            <person name="Tsai I.J."/>
        </authorList>
    </citation>
    <scope>NUCLEOTIDE SEQUENCE [LARGE SCALE GENOMIC DNA]</scope>
    <source>
        <strain evidence="10">cv. Chaw 1501</strain>
        <tissue evidence="9">Young leaves</tissue>
    </source>
</reference>
<comment type="caution">
    <text evidence="9">The sequence shown here is derived from an EMBL/GenBank/DDBJ whole genome shotgun (WGS) entry which is preliminary data.</text>
</comment>
<evidence type="ECO:0000313" key="9">
    <source>
        <dbReference type="EMBL" id="RWR90741.1"/>
    </source>
</evidence>
<protein>
    <submittedName>
        <fullName evidence="9">Putative nuclease HARBI1</fullName>
    </submittedName>
</protein>
<dbReference type="InterPro" id="IPR045249">
    <property type="entry name" value="HARBI1-like"/>
</dbReference>
<dbReference type="EMBL" id="QPKB01000008">
    <property type="protein sequence ID" value="RWR90741.1"/>
    <property type="molecule type" value="Genomic_DNA"/>
</dbReference>
<feature type="domain" description="DDE Tnp4" evidence="8">
    <location>
        <begin position="96"/>
        <end position="257"/>
    </location>
</feature>
<dbReference type="GO" id="GO:0004518">
    <property type="term" value="F:nuclease activity"/>
    <property type="evidence" value="ECO:0007669"/>
    <property type="project" value="UniProtKB-KW"/>
</dbReference>
<evidence type="ECO:0000256" key="6">
    <source>
        <dbReference type="ARBA" id="ARBA00022801"/>
    </source>
</evidence>
<dbReference type="InterPro" id="IPR027806">
    <property type="entry name" value="HARBI1_dom"/>
</dbReference>
<comment type="cofactor">
    <cofactor evidence="1">
        <name>a divalent metal cation</name>
        <dbReference type="ChEBI" id="CHEBI:60240"/>
    </cofactor>
</comment>